<dbReference type="InterPro" id="IPR012171">
    <property type="entry name" value="Fatty_acid_desaturase"/>
</dbReference>
<dbReference type="RefSeq" id="WP_141973427.1">
    <property type="nucleotide sequence ID" value="NZ_VFPO01000001.1"/>
</dbReference>
<accession>A0A543IMQ3</accession>
<evidence type="ECO:0000259" key="1">
    <source>
        <dbReference type="Pfam" id="PF00487"/>
    </source>
</evidence>
<dbReference type="GO" id="GO:0006629">
    <property type="term" value="P:lipid metabolic process"/>
    <property type="evidence" value="ECO:0007669"/>
    <property type="project" value="InterPro"/>
</dbReference>
<dbReference type="EMBL" id="VFPO01000001">
    <property type="protein sequence ID" value="TQM71863.1"/>
    <property type="molecule type" value="Genomic_DNA"/>
</dbReference>
<protein>
    <submittedName>
        <fullName evidence="2">Linoleoyl-CoA desaturase</fullName>
    </submittedName>
</protein>
<dbReference type="GO" id="GO:0016717">
    <property type="term" value="F:oxidoreductase activity, acting on paired donors, with oxidation of a pair of donors resulting in the reduction of molecular oxygen to two molecules of water"/>
    <property type="evidence" value="ECO:0007669"/>
    <property type="project" value="TreeGrafter"/>
</dbReference>
<dbReference type="PANTHER" id="PTHR19353:SF84">
    <property type="entry name" value="ACYL-COA DELTA-9-DESATURASE, DESB"/>
    <property type="match status" value="1"/>
</dbReference>
<dbReference type="OrthoDB" id="104711at2"/>
<proteinExistence type="predicted"/>
<keyword evidence="3" id="KW-1185">Reference proteome</keyword>
<dbReference type="InterPro" id="IPR005804">
    <property type="entry name" value="FA_desaturase_dom"/>
</dbReference>
<sequence length="390" mass="44204">MTITDVDTRSPGARRLESVSDRLTDEDYADIARELDALREEIMSGLGERDAAYIRRVIRWQRGLEVGGRALLLMSSLPPAWVAGTVTLAVAKILENMEIGHNVMHGQWDWMRDPKIHSTTWEWDNVSPADQWKHSHNFIHHTYTNVLGKDNDVGYGILRVAPEQKWSPVHLAQPLYNLLLAMFFEYGVAVHDLEIDKIRNGEVDEEVTREKLRAVGRKIRRQWGKDYLAFPLLSGPQFFSTLAANFTANVIRNVWAHTIIFCGHFPGDVELFGEERLEGETKGEWYVRQLCGSANIRGGSLFHLMTGNLSHQIEHHLFPDMPSNRYAEIAPRIRALCERYGLPYHTGSLSEQVTSTWKKIVRYAFPGGKPIGKSRGPAARARARAKALAG</sequence>
<name>A0A543IMQ3_9ACTN</name>
<dbReference type="AlphaFoldDB" id="A0A543IMQ3"/>
<reference evidence="2 3" key="1">
    <citation type="submission" date="2019-06" db="EMBL/GenBank/DDBJ databases">
        <title>Sequencing the genomes of 1000 actinobacteria strains.</title>
        <authorList>
            <person name="Klenk H.-P."/>
        </authorList>
    </citation>
    <scope>NUCLEOTIDE SEQUENCE [LARGE SCALE GENOMIC DNA]</scope>
    <source>
        <strain evidence="2 3">DSM 45043</strain>
    </source>
</reference>
<evidence type="ECO:0000313" key="3">
    <source>
        <dbReference type="Proteomes" id="UP000316706"/>
    </source>
</evidence>
<dbReference type="Proteomes" id="UP000316706">
    <property type="component" value="Unassembled WGS sequence"/>
</dbReference>
<dbReference type="GO" id="GO:0016020">
    <property type="term" value="C:membrane"/>
    <property type="evidence" value="ECO:0007669"/>
    <property type="project" value="TreeGrafter"/>
</dbReference>
<dbReference type="CDD" id="cd03506">
    <property type="entry name" value="Delta6-FADS-like"/>
    <property type="match status" value="1"/>
</dbReference>
<organism evidence="2 3">
    <name type="scientific">Actinomadura hallensis</name>
    <dbReference type="NCBI Taxonomy" id="337895"/>
    <lineage>
        <taxon>Bacteria</taxon>
        <taxon>Bacillati</taxon>
        <taxon>Actinomycetota</taxon>
        <taxon>Actinomycetes</taxon>
        <taxon>Streptosporangiales</taxon>
        <taxon>Thermomonosporaceae</taxon>
        <taxon>Actinomadura</taxon>
    </lineage>
</organism>
<feature type="domain" description="Fatty acid desaturase" evidence="1">
    <location>
        <begin position="80"/>
        <end position="346"/>
    </location>
</feature>
<evidence type="ECO:0000313" key="2">
    <source>
        <dbReference type="EMBL" id="TQM71863.1"/>
    </source>
</evidence>
<dbReference type="Pfam" id="PF00487">
    <property type="entry name" value="FA_desaturase"/>
    <property type="match status" value="1"/>
</dbReference>
<dbReference type="PANTHER" id="PTHR19353">
    <property type="entry name" value="FATTY ACID DESATURASE 2"/>
    <property type="match status" value="1"/>
</dbReference>
<comment type="caution">
    <text evidence="2">The sequence shown here is derived from an EMBL/GenBank/DDBJ whole genome shotgun (WGS) entry which is preliminary data.</text>
</comment>
<gene>
    <name evidence="2" type="ORF">FHX41_5642</name>
</gene>